<keyword evidence="9" id="KW-1185">Reference proteome</keyword>
<evidence type="ECO:0000256" key="3">
    <source>
        <dbReference type="ARBA" id="ARBA00022741"/>
    </source>
</evidence>
<accession>A0A150G3X8</accession>
<evidence type="ECO:0000313" key="9">
    <source>
        <dbReference type="Proteomes" id="UP000075714"/>
    </source>
</evidence>
<keyword evidence="4" id="KW-0418">Kinase</keyword>
<dbReference type="Proteomes" id="UP000075714">
    <property type="component" value="Unassembled WGS sequence"/>
</dbReference>
<protein>
    <recommendedName>
        <fullName evidence="7">Protein kinase domain-containing protein</fullName>
    </recommendedName>
</protein>
<dbReference type="PROSITE" id="PS00108">
    <property type="entry name" value="PROTEIN_KINASE_ST"/>
    <property type="match status" value="1"/>
</dbReference>
<evidence type="ECO:0000256" key="4">
    <source>
        <dbReference type="ARBA" id="ARBA00022777"/>
    </source>
</evidence>
<dbReference type="PROSITE" id="PS50011">
    <property type="entry name" value="PROTEIN_KINASE_DOM"/>
    <property type="match status" value="1"/>
</dbReference>
<dbReference type="InterPro" id="IPR011009">
    <property type="entry name" value="Kinase-like_dom_sf"/>
</dbReference>
<feature type="region of interest" description="Disordered" evidence="6">
    <location>
        <begin position="756"/>
        <end position="778"/>
    </location>
</feature>
<dbReference type="PANTHER" id="PTHR24351">
    <property type="entry name" value="RIBOSOMAL PROTEIN S6 KINASE"/>
    <property type="match status" value="1"/>
</dbReference>
<dbReference type="Gene3D" id="1.10.510.10">
    <property type="entry name" value="Transferase(Phosphotransferase) domain 1"/>
    <property type="match status" value="1"/>
</dbReference>
<evidence type="ECO:0000256" key="2">
    <source>
        <dbReference type="ARBA" id="ARBA00022679"/>
    </source>
</evidence>
<dbReference type="GO" id="GO:0004674">
    <property type="term" value="F:protein serine/threonine kinase activity"/>
    <property type="evidence" value="ECO:0007669"/>
    <property type="project" value="UniProtKB-KW"/>
</dbReference>
<feature type="region of interest" description="Disordered" evidence="6">
    <location>
        <begin position="56"/>
        <end position="91"/>
    </location>
</feature>
<evidence type="ECO:0000256" key="5">
    <source>
        <dbReference type="ARBA" id="ARBA00022840"/>
    </source>
</evidence>
<feature type="domain" description="Protein kinase" evidence="7">
    <location>
        <begin position="189"/>
        <end position="656"/>
    </location>
</feature>
<dbReference type="InterPro" id="IPR008271">
    <property type="entry name" value="Ser/Thr_kinase_AS"/>
</dbReference>
<feature type="region of interest" description="Disordered" evidence="6">
    <location>
        <begin position="357"/>
        <end position="377"/>
    </location>
</feature>
<feature type="compositionally biased region" description="Pro residues" evidence="6">
    <location>
        <begin position="75"/>
        <end position="91"/>
    </location>
</feature>
<feature type="region of interest" description="Disordered" evidence="6">
    <location>
        <begin position="413"/>
        <end position="447"/>
    </location>
</feature>
<dbReference type="GO" id="GO:0005524">
    <property type="term" value="F:ATP binding"/>
    <property type="evidence" value="ECO:0007669"/>
    <property type="project" value="UniProtKB-KW"/>
</dbReference>
<keyword evidence="1" id="KW-0723">Serine/threonine-protein kinase</keyword>
<evidence type="ECO:0000256" key="6">
    <source>
        <dbReference type="SAM" id="MobiDB-lite"/>
    </source>
</evidence>
<dbReference type="InterPro" id="IPR000719">
    <property type="entry name" value="Prot_kinase_dom"/>
</dbReference>
<gene>
    <name evidence="8" type="ORF">GPECTOR_67g323</name>
</gene>
<dbReference type="OrthoDB" id="539341at2759"/>
<dbReference type="SMART" id="SM00220">
    <property type="entry name" value="S_TKc"/>
    <property type="match status" value="1"/>
</dbReference>
<dbReference type="STRING" id="33097.A0A150G3X8"/>
<reference evidence="9" key="1">
    <citation type="journal article" date="2016" name="Nat. Commun.">
        <title>The Gonium pectorale genome demonstrates co-option of cell cycle regulation during the evolution of multicellularity.</title>
        <authorList>
            <person name="Hanschen E.R."/>
            <person name="Marriage T.N."/>
            <person name="Ferris P.J."/>
            <person name="Hamaji T."/>
            <person name="Toyoda A."/>
            <person name="Fujiyama A."/>
            <person name="Neme R."/>
            <person name="Noguchi H."/>
            <person name="Minakuchi Y."/>
            <person name="Suzuki M."/>
            <person name="Kawai-Toyooka H."/>
            <person name="Smith D.R."/>
            <person name="Sparks H."/>
            <person name="Anderson J."/>
            <person name="Bakaric R."/>
            <person name="Luria V."/>
            <person name="Karger A."/>
            <person name="Kirschner M.W."/>
            <person name="Durand P.M."/>
            <person name="Michod R.E."/>
            <person name="Nozaki H."/>
            <person name="Olson B.J."/>
        </authorList>
    </citation>
    <scope>NUCLEOTIDE SEQUENCE [LARGE SCALE GENOMIC DNA]</scope>
    <source>
        <strain evidence="9">NIES-2863</strain>
    </source>
</reference>
<name>A0A150G3X8_GONPE</name>
<organism evidence="8 9">
    <name type="scientific">Gonium pectorale</name>
    <name type="common">Green alga</name>
    <dbReference type="NCBI Taxonomy" id="33097"/>
    <lineage>
        <taxon>Eukaryota</taxon>
        <taxon>Viridiplantae</taxon>
        <taxon>Chlorophyta</taxon>
        <taxon>core chlorophytes</taxon>
        <taxon>Chlorophyceae</taxon>
        <taxon>CS clade</taxon>
        <taxon>Chlamydomonadales</taxon>
        <taxon>Volvocaceae</taxon>
        <taxon>Gonium</taxon>
    </lineage>
</organism>
<dbReference type="SUPFAM" id="SSF56112">
    <property type="entry name" value="Protein kinase-like (PK-like)"/>
    <property type="match status" value="1"/>
</dbReference>
<evidence type="ECO:0000259" key="7">
    <source>
        <dbReference type="PROSITE" id="PS50011"/>
    </source>
</evidence>
<sequence length="888" mass="89220">MCLQGELEDGLSVAGTGASQAELIYRQSGPGVPGVAPPPPPLAAGKTTTAWGAQIAVAAPKPPPATGGARSEGEAPPPAPAPLGGPRVVPPPPPPVLVLPAGGAAASPQACATPQSCAAAAASSSTGGPLSPYTPMTSSMGLAVAEATQADADRHRFTPRAWSSAGGRQELSQEEKEWLFGRPGGISGLPPVMALGEGGEGLVDLVRLDLPGRTVHLARKATRTSVPSYVMNGSGVGTALGRTKNVAYRFPFECFDREVKAMKAVKESGFVIRFQAAAYDHDKGQGFILMEAAPYGTLQDLHNALCRSALQASSQQGRAPLLTRALAKFSSAAAKASAPPSLAPPSTHSLNVVPMGGGDRPTRPSRAGGIGSCGQGPTQDMVEIMPTDADFADLASPAAPGCSDRFSCCSASTVGSNGGAPEPPERDTRGGGRTPARNASTAPASPGMGAVAVAHGGGSGLGPALGSSLMSSRALKYYGACMLQALVALHEAGYVYRDLKLSNVLVCEGGRVRLTDFGASATCIPDQPGLFGGVAGTRLYLAPEVLPWMDADERSSRGAKSGGRVGPAGGPAPYTVTVDSWTWGLVMVELATGWSIKELTERIIRRVCHKRNPQPADLPPDCGVPPTLRQLLLDHVLVRDPVARWSAARIKAHRFFEGIDWDHLPEAEGPHAHLFKSERHSSNAAVDASPHAVTAAMRAAEAATPTGGRRLAAGLGFQAAGGEVLAAGGSPLGGPGGYVMASRPSASSGDVVAFKGERSTGGAGGGRTSRPSTGNGVLPVPAMALPPGSAGSITGPTGASAFMAAMAVGAGAAVGGGLLQGPPHRLSSSGSGGAPPERRSSPGNGPLIGPVVLSPSGGSGGGLGARRHTTNLLPGGPGASRLSGTLAA</sequence>
<keyword evidence="5" id="KW-0067">ATP-binding</keyword>
<evidence type="ECO:0000313" key="8">
    <source>
        <dbReference type="EMBL" id="KXZ44483.1"/>
    </source>
</evidence>
<dbReference type="AlphaFoldDB" id="A0A150G3X8"/>
<proteinExistence type="predicted"/>
<evidence type="ECO:0000256" key="1">
    <source>
        <dbReference type="ARBA" id="ARBA00022527"/>
    </source>
</evidence>
<dbReference type="Pfam" id="PF00069">
    <property type="entry name" value="Pkinase"/>
    <property type="match status" value="1"/>
</dbReference>
<dbReference type="EMBL" id="LSYV01000068">
    <property type="protein sequence ID" value="KXZ44483.1"/>
    <property type="molecule type" value="Genomic_DNA"/>
</dbReference>
<keyword evidence="2" id="KW-0808">Transferase</keyword>
<keyword evidence="3" id="KW-0547">Nucleotide-binding</keyword>
<comment type="caution">
    <text evidence="8">The sequence shown here is derived from an EMBL/GenBank/DDBJ whole genome shotgun (WGS) entry which is preliminary data.</text>
</comment>
<feature type="region of interest" description="Disordered" evidence="6">
    <location>
        <begin position="819"/>
        <end position="888"/>
    </location>
</feature>